<dbReference type="Pfam" id="PF01757">
    <property type="entry name" value="Acyl_transf_3"/>
    <property type="match status" value="1"/>
</dbReference>
<name>A0ABP3PCZ7_9PROT</name>
<reference evidence="4" key="1">
    <citation type="journal article" date="2019" name="Int. J. Syst. Evol. Microbiol.">
        <title>The Global Catalogue of Microorganisms (GCM) 10K type strain sequencing project: providing services to taxonomists for standard genome sequencing and annotation.</title>
        <authorList>
            <consortium name="The Broad Institute Genomics Platform"/>
            <consortium name="The Broad Institute Genome Sequencing Center for Infectious Disease"/>
            <person name="Wu L."/>
            <person name="Ma J."/>
        </authorList>
    </citation>
    <scope>NUCLEOTIDE SEQUENCE [LARGE SCALE GENOMIC DNA]</scope>
    <source>
        <strain evidence="4">JCM 15089</strain>
    </source>
</reference>
<evidence type="ECO:0000313" key="4">
    <source>
        <dbReference type="Proteomes" id="UP001499951"/>
    </source>
</evidence>
<gene>
    <name evidence="3" type="ORF">GCM10008942_11770</name>
</gene>
<keyword evidence="3" id="KW-0012">Acyltransferase</keyword>
<dbReference type="Proteomes" id="UP001499951">
    <property type="component" value="Unassembled WGS sequence"/>
</dbReference>
<evidence type="ECO:0000259" key="2">
    <source>
        <dbReference type="Pfam" id="PF01757"/>
    </source>
</evidence>
<feature type="transmembrane region" description="Helical" evidence="1">
    <location>
        <begin position="17"/>
        <end position="40"/>
    </location>
</feature>
<keyword evidence="1" id="KW-0812">Transmembrane</keyword>
<evidence type="ECO:0000313" key="3">
    <source>
        <dbReference type="EMBL" id="GAA0565063.1"/>
    </source>
</evidence>
<dbReference type="PANTHER" id="PTHR36927:SF4">
    <property type="entry name" value="BLR5718 PROTEIN"/>
    <property type="match status" value="1"/>
</dbReference>
<feature type="transmembrane region" description="Helical" evidence="1">
    <location>
        <begin position="97"/>
        <end position="117"/>
    </location>
</feature>
<keyword evidence="1" id="KW-1133">Transmembrane helix</keyword>
<feature type="transmembrane region" description="Helical" evidence="1">
    <location>
        <begin position="147"/>
        <end position="167"/>
    </location>
</feature>
<feature type="transmembrane region" description="Helical" evidence="1">
    <location>
        <begin position="211"/>
        <end position="231"/>
    </location>
</feature>
<keyword evidence="1" id="KW-0472">Membrane</keyword>
<evidence type="ECO:0000256" key="1">
    <source>
        <dbReference type="SAM" id="Phobius"/>
    </source>
</evidence>
<organism evidence="3 4">
    <name type="scientific">Rhizomicrobium electricum</name>
    <dbReference type="NCBI Taxonomy" id="480070"/>
    <lineage>
        <taxon>Bacteria</taxon>
        <taxon>Pseudomonadati</taxon>
        <taxon>Pseudomonadota</taxon>
        <taxon>Alphaproteobacteria</taxon>
        <taxon>Micropepsales</taxon>
        <taxon>Micropepsaceae</taxon>
        <taxon>Rhizomicrobium</taxon>
    </lineage>
</organism>
<feature type="transmembrane region" description="Helical" evidence="1">
    <location>
        <begin position="179"/>
        <end position="199"/>
    </location>
</feature>
<sequence>MTAQPARRVDFIDNLRWVVIIFVVGVHAACSYSGVGGWYWHSPTQPDPVSQIALIAYEASLQAFFMGFLFFLAGYFVPTAYDHKGFVRFLRDRAFRLGLPALLYIFIIHIGTGYFLLGWYDKSGLSLAAAWWEYVSHPGWLNGTGPLWFAVALLAFCTIYAVFRLIVRRVPAAPANPTAPSLIAMLSIGVAVGAAAFLVRQVAPVGTSWHNMQFCFFPQYVVLFPLGILARRRGWIEALPARWGTPMLATAVIGAPISIAVLTVLNTMMHGSFADIAGGLTWAAAIYAFWEQIVCVLFCVGLLIVFRDRFNIRNRLTGFLSDNGFAVYVIHPPVLVAITLAMRPLQWPALGMFAFAWAAALVASFAAGALLRQVPGLKRIL</sequence>
<feature type="domain" description="Acyltransferase 3" evidence="2">
    <location>
        <begin position="10"/>
        <end position="367"/>
    </location>
</feature>
<dbReference type="InterPro" id="IPR002656">
    <property type="entry name" value="Acyl_transf_3_dom"/>
</dbReference>
<dbReference type="EMBL" id="BAAADD010000003">
    <property type="protein sequence ID" value="GAA0565063.1"/>
    <property type="molecule type" value="Genomic_DNA"/>
</dbReference>
<dbReference type="InterPro" id="IPR050623">
    <property type="entry name" value="Glucan_succinyl_AcylTrfase"/>
</dbReference>
<feature type="transmembrane region" description="Helical" evidence="1">
    <location>
        <begin position="52"/>
        <end position="77"/>
    </location>
</feature>
<accession>A0ABP3PCZ7</accession>
<feature type="transmembrane region" description="Helical" evidence="1">
    <location>
        <begin position="285"/>
        <end position="305"/>
    </location>
</feature>
<proteinExistence type="predicted"/>
<dbReference type="GO" id="GO:0016746">
    <property type="term" value="F:acyltransferase activity"/>
    <property type="evidence" value="ECO:0007669"/>
    <property type="project" value="UniProtKB-KW"/>
</dbReference>
<protein>
    <submittedName>
        <fullName evidence="3">Acyltransferase</fullName>
    </submittedName>
</protein>
<dbReference type="RefSeq" id="WP_166933626.1">
    <property type="nucleotide sequence ID" value="NZ_BAAADD010000003.1"/>
</dbReference>
<keyword evidence="4" id="KW-1185">Reference proteome</keyword>
<feature type="transmembrane region" description="Helical" evidence="1">
    <location>
        <begin position="349"/>
        <end position="371"/>
    </location>
</feature>
<comment type="caution">
    <text evidence="3">The sequence shown here is derived from an EMBL/GenBank/DDBJ whole genome shotgun (WGS) entry which is preliminary data.</text>
</comment>
<feature type="transmembrane region" description="Helical" evidence="1">
    <location>
        <begin position="243"/>
        <end position="265"/>
    </location>
</feature>
<dbReference type="PANTHER" id="PTHR36927">
    <property type="entry name" value="BLR4337 PROTEIN"/>
    <property type="match status" value="1"/>
</dbReference>
<keyword evidence="3" id="KW-0808">Transferase</keyword>
<feature type="transmembrane region" description="Helical" evidence="1">
    <location>
        <begin position="325"/>
        <end position="343"/>
    </location>
</feature>